<dbReference type="RefSeq" id="WP_150864202.1">
    <property type="nucleotide sequence ID" value="NZ_VYXP01000005.1"/>
</dbReference>
<dbReference type="AlphaFoldDB" id="A0A5N0T930"/>
<protein>
    <submittedName>
        <fullName evidence="3">HigA family addiction module antidote protein</fullName>
    </submittedName>
</protein>
<dbReference type="CDD" id="cd00093">
    <property type="entry name" value="HTH_XRE"/>
    <property type="match status" value="1"/>
</dbReference>
<evidence type="ECO:0000256" key="1">
    <source>
        <dbReference type="ARBA" id="ARBA00023125"/>
    </source>
</evidence>
<dbReference type="InterPro" id="IPR001387">
    <property type="entry name" value="Cro/C1-type_HTH"/>
</dbReference>
<dbReference type="SUPFAM" id="SSF47413">
    <property type="entry name" value="lambda repressor-like DNA-binding domains"/>
    <property type="match status" value="1"/>
</dbReference>
<sequence>MTRFRIPHSHPGKHLKRLMDEWSLTQYRLAKDIDVPQTRIMEIIRGKRAITADTAIRLSRYFNMTAEFWLNLQANYEIDQARTNVGQEAYQAIQMMPAIKARLDSDEHESLTEASAP</sequence>
<dbReference type="InterPro" id="IPR010982">
    <property type="entry name" value="Lambda_DNA-bd_dom_sf"/>
</dbReference>
<dbReference type="NCBIfam" id="TIGR02607">
    <property type="entry name" value="antidote_HigA"/>
    <property type="match status" value="1"/>
</dbReference>
<dbReference type="PROSITE" id="PS50943">
    <property type="entry name" value="HTH_CROC1"/>
    <property type="match status" value="1"/>
</dbReference>
<feature type="domain" description="HTH cro/C1-type" evidence="2">
    <location>
        <begin position="15"/>
        <end position="69"/>
    </location>
</feature>
<proteinExistence type="predicted"/>
<dbReference type="Gene3D" id="1.10.260.40">
    <property type="entry name" value="lambda repressor-like DNA-binding domains"/>
    <property type="match status" value="1"/>
</dbReference>
<name>A0A5N0T930_9GAMM</name>
<dbReference type="InterPro" id="IPR013430">
    <property type="entry name" value="Toxin_antidote_HigA"/>
</dbReference>
<keyword evidence="1" id="KW-0238">DNA-binding</keyword>
<evidence type="ECO:0000313" key="4">
    <source>
        <dbReference type="Proteomes" id="UP000325372"/>
    </source>
</evidence>
<dbReference type="PANTHER" id="PTHR36924:SF1">
    <property type="entry name" value="ANTITOXIN HIGA-1"/>
    <property type="match status" value="1"/>
</dbReference>
<dbReference type="Pfam" id="PF01381">
    <property type="entry name" value="HTH_3"/>
    <property type="match status" value="1"/>
</dbReference>
<keyword evidence="4" id="KW-1185">Reference proteome</keyword>
<organism evidence="3 4">
    <name type="scientific">Marinihelvus fidelis</name>
    <dbReference type="NCBI Taxonomy" id="2613842"/>
    <lineage>
        <taxon>Bacteria</taxon>
        <taxon>Pseudomonadati</taxon>
        <taxon>Pseudomonadota</taxon>
        <taxon>Gammaproteobacteria</taxon>
        <taxon>Chromatiales</taxon>
        <taxon>Wenzhouxiangellaceae</taxon>
        <taxon>Marinihelvus</taxon>
    </lineage>
</organism>
<reference evidence="3 4" key="1">
    <citation type="submission" date="2019-09" db="EMBL/GenBank/DDBJ databases">
        <title>Wenzhouxiangella sp. Genome sequencing and assembly.</title>
        <authorList>
            <person name="Zhang R."/>
        </authorList>
    </citation>
    <scope>NUCLEOTIDE SEQUENCE [LARGE SCALE GENOMIC DNA]</scope>
    <source>
        <strain evidence="3 4">W260</strain>
    </source>
</reference>
<dbReference type="EMBL" id="VYXP01000005">
    <property type="protein sequence ID" value="KAA9131553.1"/>
    <property type="molecule type" value="Genomic_DNA"/>
</dbReference>
<dbReference type="PANTHER" id="PTHR36924">
    <property type="entry name" value="ANTITOXIN HIGA-1"/>
    <property type="match status" value="1"/>
</dbReference>
<accession>A0A5N0T930</accession>
<evidence type="ECO:0000259" key="2">
    <source>
        <dbReference type="PROSITE" id="PS50943"/>
    </source>
</evidence>
<dbReference type="Proteomes" id="UP000325372">
    <property type="component" value="Unassembled WGS sequence"/>
</dbReference>
<comment type="caution">
    <text evidence="3">The sequence shown here is derived from an EMBL/GenBank/DDBJ whole genome shotgun (WGS) entry which is preliminary data.</text>
</comment>
<dbReference type="GO" id="GO:0003677">
    <property type="term" value="F:DNA binding"/>
    <property type="evidence" value="ECO:0007669"/>
    <property type="project" value="UniProtKB-KW"/>
</dbReference>
<evidence type="ECO:0000313" key="3">
    <source>
        <dbReference type="EMBL" id="KAA9131553.1"/>
    </source>
</evidence>
<gene>
    <name evidence="3" type="ORF">F3N42_09560</name>
</gene>
<dbReference type="SMART" id="SM00530">
    <property type="entry name" value="HTH_XRE"/>
    <property type="match status" value="1"/>
</dbReference>